<dbReference type="STRING" id="1842727.RD110_22115"/>
<reference evidence="2 3" key="1">
    <citation type="submission" date="2017-01" db="EMBL/GenBank/DDBJ databases">
        <authorList>
            <person name="Mah S.A."/>
            <person name="Swanson W.J."/>
            <person name="Moy G.W."/>
            <person name="Vacquier V.D."/>
        </authorList>
    </citation>
    <scope>NUCLEOTIDE SEQUENCE [LARGE SCALE GENOMIC DNA]</scope>
    <source>
        <strain evidence="2 3">DCY110</strain>
    </source>
</reference>
<feature type="domain" description="EAL" evidence="1">
    <location>
        <begin position="1"/>
        <end position="162"/>
    </location>
</feature>
<dbReference type="RefSeq" id="WP_076202037.1">
    <property type="nucleotide sequence ID" value="NZ_CP019236.1"/>
</dbReference>
<dbReference type="OrthoDB" id="9813903at2"/>
<gene>
    <name evidence="2" type="ORF">RD110_22115</name>
</gene>
<accession>A0A1P8K0P7</accession>
<evidence type="ECO:0000313" key="3">
    <source>
        <dbReference type="Proteomes" id="UP000186609"/>
    </source>
</evidence>
<dbReference type="SMART" id="SM00052">
    <property type="entry name" value="EAL"/>
    <property type="match status" value="1"/>
</dbReference>
<dbReference type="PANTHER" id="PTHR33121">
    <property type="entry name" value="CYCLIC DI-GMP PHOSPHODIESTERASE PDEF"/>
    <property type="match status" value="1"/>
</dbReference>
<keyword evidence="3" id="KW-1185">Reference proteome</keyword>
<dbReference type="PROSITE" id="PS50883">
    <property type="entry name" value="EAL"/>
    <property type="match status" value="1"/>
</dbReference>
<dbReference type="AlphaFoldDB" id="A0A1P8K0P7"/>
<evidence type="ECO:0000313" key="2">
    <source>
        <dbReference type="EMBL" id="APW39572.1"/>
    </source>
</evidence>
<dbReference type="Proteomes" id="UP000186609">
    <property type="component" value="Chromosome"/>
</dbReference>
<dbReference type="Gene3D" id="3.20.20.450">
    <property type="entry name" value="EAL domain"/>
    <property type="match status" value="1"/>
</dbReference>
<name>A0A1P8K0P7_9BURK</name>
<dbReference type="InterPro" id="IPR035919">
    <property type="entry name" value="EAL_sf"/>
</dbReference>
<organism evidence="2 3">
    <name type="scientific">Rhodoferax koreensis</name>
    <dbReference type="NCBI Taxonomy" id="1842727"/>
    <lineage>
        <taxon>Bacteria</taxon>
        <taxon>Pseudomonadati</taxon>
        <taxon>Pseudomonadota</taxon>
        <taxon>Betaproteobacteria</taxon>
        <taxon>Burkholderiales</taxon>
        <taxon>Comamonadaceae</taxon>
        <taxon>Rhodoferax</taxon>
    </lineage>
</organism>
<evidence type="ECO:0000259" key="1">
    <source>
        <dbReference type="PROSITE" id="PS50883"/>
    </source>
</evidence>
<dbReference type="Pfam" id="PF00563">
    <property type="entry name" value="EAL"/>
    <property type="match status" value="1"/>
</dbReference>
<dbReference type="KEGG" id="rhy:RD110_22115"/>
<proteinExistence type="predicted"/>
<sequence>MRTGVVLGAEALIRWQHPERGLLFPDTFLPLIEKHPLSEALGAWVMEAALEQMDIWHRSGLQLPVSVNVSARQFQDQGFAGSLAALLSQYPNILPAHLELEILETSALDDVASVQKIIRRCHGPWRSFSLDDFGTGYSSLGFHTPAEMFSECVASTCSIRQR</sequence>
<dbReference type="CDD" id="cd01948">
    <property type="entry name" value="EAL"/>
    <property type="match status" value="1"/>
</dbReference>
<dbReference type="PANTHER" id="PTHR33121:SF70">
    <property type="entry name" value="SIGNALING PROTEIN YKOW"/>
    <property type="match status" value="1"/>
</dbReference>
<dbReference type="InterPro" id="IPR001633">
    <property type="entry name" value="EAL_dom"/>
</dbReference>
<dbReference type="EMBL" id="CP019236">
    <property type="protein sequence ID" value="APW39572.1"/>
    <property type="molecule type" value="Genomic_DNA"/>
</dbReference>
<dbReference type="GO" id="GO:0071111">
    <property type="term" value="F:cyclic-guanylate-specific phosphodiesterase activity"/>
    <property type="evidence" value="ECO:0007669"/>
    <property type="project" value="InterPro"/>
</dbReference>
<dbReference type="SUPFAM" id="SSF141868">
    <property type="entry name" value="EAL domain-like"/>
    <property type="match status" value="1"/>
</dbReference>
<dbReference type="InterPro" id="IPR050706">
    <property type="entry name" value="Cyclic-di-GMP_PDE-like"/>
</dbReference>
<protein>
    <recommendedName>
        <fullName evidence="1">EAL domain-containing protein</fullName>
    </recommendedName>
</protein>